<comment type="caution">
    <text evidence="1">The sequence shown here is derived from an EMBL/GenBank/DDBJ whole genome shotgun (WGS) entry which is preliminary data.</text>
</comment>
<dbReference type="OrthoDB" id="2988649at2"/>
<evidence type="ECO:0000313" key="2">
    <source>
        <dbReference type="Proteomes" id="UP000284177"/>
    </source>
</evidence>
<name>A0A419T8L7_9FIRM</name>
<sequence>MKDLLWDDFENTVSDVLIRHKSILDIMAKLEESNAKINRALTKSVTACGCIKINGEKQDYTKESIEEIKKNLKTHVEGTLCDNCKEKIEEELGDHLFYIAALSTTLDLNIYDSIIKKYKELKALGIYSML</sequence>
<organism evidence="1 2">
    <name type="scientific">Thermohalobacter berrensis</name>
    <dbReference type="NCBI Taxonomy" id="99594"/>
    <lineage>
        <taxon>Bacteria</taxon>
        <taxon>Bacillati</taxon>
        <taxon>Bacillota</taxon>
        <taxon>Tissierellia</taxon>
        <taxon>Tissierellales</taxon>
        <taxon>Thermohalobacteraceae</taxon>
        <taxon>Thermohalobacter</taxon>
    </lineage>
</organism>
<protein>
    <submittedName>
        <fullName evidence="1">DUF1573 domain-containing protein</fullName>
    </submittedName>
</protein>
<keyword evidence="2" id="KW-1185">Reference proteome</keyword>
<dbReference type="AlphaFoldDB" id="A0A419T8L7"/>
<dbReference type="Proteomes" id="UP000284177">
    <property type="component" value="Unassembled WGS sequence"/>
</dbReference>
<reference evidence="1 2" key="1">
    <citation type="submission" date="2016-08" db="EMBL/GenBank/DDBJ databases">
        <title>Novel Firmicutes and Novel Genomes.</title>
        <authorList>
            <person name="Poppleton D.I."/>
            <person name="Gribaldo S."/>
        </authorList>
    </citation>
    <scope>NUCLEOTIDE SEQUENCE [LARGE SCALE GENOMIC DNA]</scope>
    <source>
        <strain evidence="1 2">CTT3</strain>
    </source>
</reference>
<accession>A0A419T8L7</accession>
<evidence type="ECO:0000313" key="1">
    <source>
        <dbReference type="EMBL" id="RKD33763.1"/>
    </source>
</evidence>
<dbReference type="RefSeq" id="WP_120167491.1">
    <property type="nucleotide sequence ID" value="NZ_MCIB01000004.1"/>
</dbReference>
<proteinExistence type="predicted"/>
<dbReference type="SUPFAM" id="SSF101386">
    <property type="entry name" value="all-alpha NTP pyrophosphatases"/>
    <property type="match status" value="1"/>
</dbReference>
<dbReference type="Gene3D" id="1.10.287.1080">
    <property type="entry name" value="MazG-like"/>
    <property type="match status" value="1"/>
</dbReference>
<gene>
    <name evidence="1" type="ORF">BET03_08540</name>
</gene>
<dbReference type="EMBL" id="MCIB01000004">
    <property type="protein sequence ID" value="RKD33763.1"/>
    <property type="molecule type" value="Genomic_DNA"/>
</dbReference>